<evidence type="ECO:0000313" key="15">
    <source>
        <dbReference type="Proteomes" id="UP000281343"/>
    </source>
</evidence>
<dbReference type="GO" id="GO:0000166">
    <property type="term" value="F:nucleotide binding"/>
    <property type="evidence" value="ECO:0007669"/>
    <property type="project" value="UniProtKB-KW"/>
</dbReference>
<dbReference type="InterPro" id="IPR041827">
    <property type="entry name" value="CpdB_N"/>
</dbReference>
<dbReference type="InterPro" id="IPR029052">
    <property type="entry name" value="Metallo-depent_PP-like"/>
</dbReference>
<dbReference type="NCBIfam" id="NF006938">
    <property type="entry name" value="PRK09420.1"/>
    <property type="match status" value="1"/>
</dbReference>
<feature type="domain" description="Calcineurin-like phosphoesterase" evidence="12">
    <location>
        <begin position="17"/>
        <end position="252"/>
    </location>
</feature>
<accession>A0A3L9Y9C7</accession>
<comment type="catalytic activity">
    <reaction evidence="2">
        <text>a nucleoside 2',3'-cyclic phosphate + H2O = a nucleoside 3'-phosphate + H(+)</text>
        <dbReference type="Rhea" id="RHEA:19621"/>
        <dbReference type="ChEBI" id="CHEBI:15377"/>
        <dbReference type="ChEBI" id="CHEBI:15378"/>
        <dbReference type="ChEBI" id="CHEBI:66949"/>
        <dbReference type="ChEBI" id="CHEBI:66954"/>
        <dbReference type="EC" id="3.1.4.16"/>
    </reaction>
</comment>
<evidence type="ECO:0000313" key="14">
    <source>
        <dbReference type="EMBL" id="RMA43737.1"/>
    </source>
</evidence>
<evidence type="ECO:0000256" key="1">
    <source>
        <dbReference type="ARBA" id="ARBA00000527"/>
    </source>
</evidence>
<evidence type="ECO:0000256" key="11">
    <source>
        <dbReference type="RuleBase" id="RU362119"/>
    </source>
</evidence>
<evidence type="ECO:0000256" key="4">
    <source>
        <dbReference type="ARBA" id="ARBA00004196"/>
    </source>
</evidence>
<keyword evidence="9 11" id="KW-0378">Hydrolase</keyword>
<keyword evidence="6" id="KW-0479">Metal-binding</keyword>
<dbReference type="CDD" id="cd07410">
    <property type="entry name" value="MPP_CpdB_N"/>
    <property type="match status" value="1"/>
</dbReference>
<proteinExistence type="inferred from homology"/>
<comment type="catalytic activity">
    <reaction evidence="1">
        <text>a ribonucleoside 3'-phosphate + H2O = a ribonucleoside + phosphate</text>
        <dbReference type="Rhea" id="RHEA:10144"/>
        <dbReference type="ChEBI" id="CHEBI:13197"/>
        <dbReference type="ChEBI" id="CHEBI:15377"/>
        <dbReference type="ChEBI" id="CHEBI:18254"/>
        <dbReference type="ChEBI" id="CHEBI:43474"/>
        <dbReference type="EC" id="3.1.3.6"/>
    </reaction>
</comment>
<keyword evidence="7" id="KW-0732">Signal</keyword>
<dbReference type="GO" id="GO:0008663">
    <property type="term" value="F:2',3'-cyclic-nucleotide 2'-phosphodiesterase activity"/>
    <property type="evidence" value="ECO:0007669"/>
    <property type="project" value="UniProtKB-EC"/>
</dbReference>
<evidence type="ECO:0000256" key="10">
    <source>
        <dbReference type="ARBA" id="ARBA00023268"/>
    </source>
</evidence>
<evidence type="ECO:0000256" key="8">
    <source>
        <dbReference type="ARBA" id="ARBA00022741"/>
    </source>
</evidence>
<dbReference type="InterPro" id="IPR006179">
    <property type="entry name" value="5_nucleotidase/apyrase"/>
</dbReference>
<evidence type="ECO:0000256" key="3">
    <source>
        <dbReference type="ARBA" id="ARBA00001968"/>
    </source>
</evidence>
<evidence type="ECO:0000256" key="9">
    <source>
        <dbReference type="ARBA" id="ARBA00022801"/>
    </source>
</evidence>
<dbReference type="EMBL" id="RCNT01000001">
    <property type="protein sequence ID" value="RMA43737.1"/>
    <property type="molecule type" value="Genomic_DNA"/>
</dbReference>
<organism evidence="14 15">
    <name type="scientific">Rhodophyticola porphyridii</name>
    <dbReference type="NCBI Taxonomy" id="1852017"/>
    <lineage>
        <taxon>Bacteria</taxon>
        <taxon>Pseudomonadati</taxon>
        <taxon>Pseudomonadota</taxon>
        <taxon>Alphaproteobacteria</taxon>
        <taxon>Rhodobacterales</taxon>
        <taxon>Roseobacteraceae</taxon>
        <taxon>Rhodophyticola</taxon>
    </lineage>
</organism>
<sequence>MPADASSESEVLCSLSLRILATSDLHANLHPYNYYTDRPQNTGGLARLGRIIAQLRAASDNCILVDNGDTLQGTPLGDFAAQVRSSDGRPHPMVAAMNVLGYDAMTLGNHDFNYGLDFLQSTLSGAAFPAVLANIRRTGGTPLLPPWVILDRDMRDTTGRLRRLKIGLIGLAPPQTLKWDRSLLEGQLEAEDILDAARREVRAMRDAGADLVIVLCHSGVGPAHEYPDMENAAVPLAALHGVDALVAGHTHELFPGPCSARPDWIDPEIGTIHGTPVVQPGHEGSHLGVIDLILSEVGKDRWRVSANQSHLVPVCASEPCSGNEDHALPASTLLSNSDVMSVTAQDHIATLGYVRQRVGETLVPLESYFALLGNSAAVQVVADAQRDYAERMLRGHELGHLPLLSAAAPFRAGGRGGPQNYTDVPAGPLAIKNASDLYIYPNTVAILRTSGAQLTDWLERAACAFHQLVPGLDDQLLINHAFAAYNFDVIDGLTYAIDVTAPPCYSADGEDRFPSPGRIRNLCHDGRPVQPDQEFLVVTNSYRAAGGGHFASAAAAEPVLKRRMPVRDILIGYVRHYEKLRAITNQTWRFAPAGGIRAIAEIGPGALSYPDRVAEHGLDYLGRSQNGFARFAITL</sequence>
<dbReference type="PANTHER" id="PTHR11575">
    <property type="entry name" value="5'-NUCLEOTIDASE-RELATED"/>
    <property type="match status" value="1"/>
</dbReference>
<evidence type="ECO:0000256" key="5">
    <source>
        <dbReference type="ARBA" id="ARBA00006654"/>
    </source>
</evidence>
<reference evidence="14 15" key="1">
    <citation type="submission" date="2018-10" db="EMBL/GenBank/DDBJ databases">
        <authorList>
            <person name="Jung H.S."/>
            <person name="Jeon C.O."/>
        </authorList>
    </citation>
    <scope>NUCLEOTIDE SEQUENCE [LARGE SCALE GENOMIC DNA]</scope>
    <source>
        <strain evidence="14 15">MA-7-27</strain>
    </source>
</reference>
<dbReference type="GO" id="GO:0030288">
    <property type="term" value="C:outer membrane-bounded periplasmic space"/>
    <property type="evidence" value="ECO:0007669"/>
    <property type="project" value="TreeGrafter"/>
</dbReference>
<dbReference type="AlphaFoldDB" id="A0A3L9Y9C7"/>
<dbReference type="GO" id="GO:0009166">
    <property type="term" value="P:nucleotide catabolic process"/>
    <property type="evidence" value="ECO:0007669"/>
    <property type="project" value="InterPro"/>
</dbReference>
<comment type="similarity">
    <text evidence="5 11">Belongs to the 5'-nucleotidase family.</text>
</comment>
<comment type="caution">
    <text evidence="14">The sequence shown here is derived from an EMBL/GenBank/DDBJ whole genome shotgun (WGS) entry which is preliminary data.</text>
</comment>
<evidence type="ECO:0000256" key="6">
    <source>
        <dbReference type="ARBA" id="ARBA00022723"/>
    </source>
</evidence>
<dbReference type="PANTHER" id="PTHR11575:SF6">
    <property type="entry name" value="2',3'-CYCLIC-NUCLEOTIDE 2'-PHOSPHODIESTERASE_3'-NUCLEOTIDASE"/>
    <property type="match status" value="1"/>
</dbReference>
<dbReference type="Pfam" id="PF00149">
    <property type="entry name" value="Metallophos"/>
    <property type="match status" value="1"/>
</dbReference>
<dbReference type="Proteomes" id="UP000281343">
    <property type="component" value="Unassembled WGS sequence"/>
</dbReference>
<evidence type="ECO:0000259" key="13">
    <source>
        <dbReference type="Pfam" id="PF02872"/>
    </source>
</evidence>
<dbReference type="InterPro" id="IPR036907">
    <property type="entry name" value="5'-Nucleotdase_C_sf"/>
</dbReference>
<keyword evidence="15" id="KW-1185">Reference proteome</keyword>
<protein>
    <submittedName>
        <fullName evidence="14">Bifunctional 2',3'-cyclic-nucleotide 2'-phosphodiesterase/3'-nucleotidase</fullName>
    </submittedName>
</protein>
<dbReference type="PRINTS" id="PR01607">
    <property type="entry name" value="APYRASEFAMLY"/>
</dbReference>
<evidence type="ECO:0000256" key="7">
    <source>
        <dbReference type="ARBA" id="ARBA00022729"/>
    </source>
</evidence>
<dbReference type="RefSeq" id="WP_121896328.1">
    <property type="nucleotide sequence ID" value="NZ_RCNT01000001.1"/>
</dbReference>
<keyword evidence="8 11" id="KW-0547">Nucleotide-binding</keyword>
<feature type="domain" description="5'-Nucleotidase C-terminal" evidence="13">
    <location>
        <begin position="373"/>
        <end position="551"/>
    </location>
</feature>
<evidence type="ECO:0000256" key="2">
    <source>
        <dbReference type="ARBA" id="ARBA00001730"/>
    </source>
</evidence>
<dbReference type="SUPFAM" id="SSF56300">
    <property type="entry name" value="Metallo-dependent phosphatases"/>
    <property type="match status" value="1"/>
</dbReference>
<dbReference type="InterPro" id="IPR008334">
    <property type="entry name" value="5'-Nucleotdase_C"/>
</dbReference>
<dbReference type="PROSITE" id="PS00785">
    <property type="entry name" value="5_NUCLEOTIDASE_1"/>
    <property type="match status" value="1"/>
</dbReference>
<dbReference type="Gene3D" id="3.90.780.10">
    <property type="entry name" value="5'-Nucleotidase, C-terminal domain"/>
    <property type="match status" value="1"/>
</dbReference>
<dbReference type="SUPFAM" id="SSF55816">
    <property type="entry name" value="5'-nucleotidase (syn. UDP-sugar hydrolase), C-terminal domain"/>
    <property type="match status" value="1"/>
</dbReference>
<name>A0A3L9Y9C7_9RHOB</name>
<dbReference type="Pfam" id="PF02872">
    <property type="entry name" value="5_nucleotid_C"/>
    <property type="match status" value="1"/>
</dbReference>
<comment type="subcellular location">
    <subcellularLocation>
        <location evidence="4">Cell envelope</location>
    </subcellularLocation>
</comment>
<dbReference type="GO" id="GO:0046872">
    <property type="term" value="F:metal ion binding"/>
    <property type="evidence" value="ECO:0007669"/>
    <property type="project" value="UniProtKB-KW"/>
</dbReference>
<evidence type="ECO:0000259" key="12">
    <source>
        <dbReference type="Pfam" id="PF00149"/>
    </source>
</evidence>
<comment type="cofactor">
    <cofactor evidence="3">
        <name>a divalent metal cation</name>
        <dbReference type="ChEBI" id="CHEBI:60240"/>
    </cofactor>
</comment>
<gene>
    <name evidence="14" type="ORF">D9R08_02080</name>
</gene>
<keyword evidence="10" id="KW-0511">Multifunctional enzyme</keyword>
<dbReference type="InterPro" id="IPR006146">
    <property type="entry name" value="5'-Nucleotdase_CS"/>
</dbReference>
<dbReference type="InterPro" id="IPR004843">
    <property type="entry name" value="Calcineurin-like_PHP"/>
</dbReference>
<dbReference type="Gene3D" id="3.60.21.10">
    <property type="match status" value="1"/>
</dbReference>
<dbReference type="OrthoDB" id="9803927at2"/>
<dbReference type="GO" id="GO:0008254">
    <property type="term" value="F:3'-nucleotidase activity"/>
    <property type="evidence" value="ECO:0007669"/>
    <property type="project" value="UniProtKB-EC"/>
</dbReference>